<accession>A0AA41R5X5</accession>
<dbReference type="RefSeq" id="WP_246911872.1">
    <property type="nucleotide sequence ID" value="NZ_JALJRB010000020.1"/>
</dbReference>
<dbReference type="PROSITE" id="PS51112">
    <property type="entry name" value="AMMECR1"/>
    <property type="match status" value="1"/>
</dbReference>
<comment type="caution">
    <text evidence="2">The sequence shown here is derived from an EMBL/GenBank/DDBJ whole genome shotgun (WGS) entry which is preliminary data.</text>
</comment>
<proteinExistence type="predicted"/>
<dbReference type="PANTHER" id="PTHR13016:SF0">
    <property type="entry name" value="AMME SYNDROME CANDIDATE GENE 1 PROTEIN"/>
    <property type="match status" value="1"/>
</dbReference>
<dbReference type="NCBIfam" id="TIGR04335">
    <property type="entry name" value="AmmeMemoSam_A"/>
    <property type="match status" value="1"/>
</dbReference>
<reference evidence="2" key="1">
    <citation type="submission" date="2022-04" db="EMBL/GenBank/DDBJ databases">
        <title>Desulfatitalea alkaliphila sp. nov., a novel anaerobic sulfate-reducing bacterium isolated from terrestrial mud volcano, Taman Peninsula, Russia.</title>
        <authorList>
            <person name="Khomyakova M.A."/>
            <person name="Merkel A.Y."/>
            <person name="Slobodkin A.I."/>
        </authorList>
    </citation>
    <scope>NUCLEOTIDE SEQUENCE</scope>
    <source>
        <strain evidence="2">M08but</strain>
    </source>
</reference>
<dbReference type="InterPro" id="IPR002733">
    <property type="entry name" value="AMMECR1_domain"/>
</dbReference>
<dbReference type="AlphaFoldDB" id="A0AA41R5X5"/>
<dbReference type="EMBL" id="JALJRB010000020">
    <property type="protein sequence ID" value="MCJ8502053.1"/>
    <property type="molecule type" value="Genomic_DNA"/>
</dbReference>
<evidence type="ECO:0000313" key="3">
    <source>
        <dbReference type="Proteomes" id="UP001165427"/>
    </source>
</evidence>
<evidence type="ECO:0000313" key="2">
    <source>
        <dbReference type="EMBL" id="MCJ8502053.1"/>
    </source>
</evidence>
<name>A0AA41R5X5_9BACT</name>
<protein>
    <submittedName>
        <fullName evidence="2">AmmeMemoRadiSam system protein A</fullName>
    </submittedName>
</protein>
<dbReference type="Pfam" id="PF01871">
    <property type="entry name" value="AMMECR1"/>
    <property type="match status" value="1"/>
</dbReference>
<evidence type="ECO:0000259" key="1">
    <source>
        <dbReference type="PROSITE" id="PS51112"/>
    </source>
</evidence>
<dbReference type="InterPro" id="IPR027623">
    <property type="entry name" value="AmmeMemoSam_A"/>
</dbReference>
<dbReference type="InterPro" id="IPR036071">
    <property type="entry name" value="AMMECR1_dom_sf"/>
</dbReference>
<dbReference type="Proteomes" id="UP001165427">
    <property type="component" value="Unassembled WGS sequence"/>
</dbReference>
<keyword evidence="3" id="KW-1185">Reference proteome</keyword>
<dbReference type="PANTHER" id="PTHR13016">
    <property type="entry name" value="AMMECR1 HOMOLOG"/>
    <property type="match status" value="1"/>
</dbReference>
<dbReference type="Gene3D" id="3.30.700.20">
    <property type="entry name" value="Hypothetical protein ph0010, domain 1"/>
    <property type="match status" value="1"/>
</dbReference>
<feature type="domain" description="AMMECR1" evidence="1">
    <location>
        <begin position="12"/>
        <end position="200"/>
    </location>
</feature>
<organism evidence="2 3">
    <name type="scientific">Desulfatitalea alkaliphila</name>
    <dbReference type="NCBI Taxonomy" id="2929485"/>
    <lineage>
        <taxon>Bacteria</taxon>
        <taxon>Pseudomonadati</taxon>
        <taxon>Thermodesulfobacteriota</taxon>
        <taxon>Desulfobacteria</taxon>
        <taxon>Desulfobacterales</taxon>
        <taxon>Desulfosarcinaceae</taxon>
        <taxon>Desulfatitalea</taxon>
    </lineage>
</organism>
<dbReference type="InterPro" id="IPR023473">
    <property type="entry name" value="AMMECR1"/>
</dbReference>
<dbReference type="NCBIfam" id="TIGR00296">
    <property type="entry name" value="TIGR00296 family protein"/>
    <property type="match status" value="1"/>
</dbReference>
<dbReference type="SUPFAM" id="SSF143447">
    <property type="entry name" value="AMMECR1-like"/>
    <property type="match status" value="1"/>
</dbReference>
<sequence>MDGEHPPQLSEALGRRLVALARHTLCRRLGRTAADDQAAAQSETELSDPALAVPGGVFVTLKKAGCLRGCIGTLEGRDPLTVAVPVYAEHAAFRDPRFDPLTADELAQVDIEVSVLTPPRPLPYKDGDDLAAKLRPGVDGVILRKGAAGATFLPQVWEQLPRPADFLSQLCLKAGLPADAWRSERLAVETYQVQSFAEDH</sequence>
<dbReference type="Gene3D" id="3.30.1490.150">
    <property type="entry name" value="Hypothetical protein ph0010, domain 2"/>
    <property type="match status" value="1"/>
</dbReference>
<dbReference type="InterPro" id="IPR027485">
    <property type="entry name" value="AMMECR1_N"/>
</dbReference>
<gene>
    <name evidence="2" type="primary">amrA</name>
    <name evidence="2" type="ORF">MRX98_15830</name>
</gene>